<proteinExistence type="inferred from homology"/>
<dbReference type="GO" id="GO:0048472">
    <property type="term" value="F:threonine-phosphate decarboxylase activity"/>
    <property type="evidence" value="ECO:0007669"/>
    <property type="project" value="InterPro"/>
</dbReference>
<evidence type="ECO:0000313" key="11">
    <source>
        <dbReference type="Proteomes" id="UP000184245"/>
    </source>
</evidence>
<keyword evidence="8 9" id="KW-0472">Membrane</keyword>
<evidence type="ECO:0000256" key="1">
    <source>
        <dbReference type="ARBA" id="ARBA00004651"/>
    </source>
</evidence>
<dbReference type="AlphaFoldDB" id="A0A1M5AID9"/>
<accession>A0A1M5AID9</accession>
<dbReference type="GO" id="GO:0005886">
    <property type="term" value="C:plasma membrane"/>
    <property type="evidence" value="ECO:0007669"/>
    <property type="project" value="UniProtKB-SubCell"/>
</dbReference>
<keyword evidence="6 9" id="KW-0812">Transmembrane</keyword>
<evidence type="ECO:0000256" key="2">
    <source>
        <dbReference type="ARBA" id="ARBA00004953"/>
    </source>
</evidence>
<dbReference type="InterPro" id="IPR004485">
    <property type="entry name" value="Cobalamin_biosynth_CobD/CbiB"/>
</dbReference>
<feature type="transmembrane region" description="Helical" evidence="9">
    <location>
        <begin position="160"/>
        <end position="181"/>
    </location>
</feature>
<gene>
    <name evidence="9" type="primary">cobD</name>
    <name evidence="10" type="ORF">SAMN02745158_03189</name>
</gene>
<comment type="similarity">
    <text evidence="3 9">Belongs to the CobD/CbiB family.</text>
</comment>
<dbReference type="GO" id="GO:0015420">
    <property type="term" value="F:ABC-type vitamin B12 transporter activity"/>
    <property type="evidence" value="ECO:0007669"/>
    <property type="project" value="UniProtKB-UniRule"/>
</dbReference>
<feature type="transmembrane region" description="Helical" evidence="9">
    <location>
        <begin position="59"/>
        <end position="81"/>
    </location>
</feature>
<dbReference type="Proteomes" id="UP000184245">
    <property type="component" value="Unassembled WGS sequence"/>
</dbReference>
<evidence type="ECO:0000256" key="7">
    <source>
        <dbReference type="ARBA" id="ARBA00022989"/>
    </source>
</evidence>
<evidence type="ECO:0000256" key="8">
    <source>
        <dbReference type="ARBA" id="ARBA00023136"/>
    </source>
</evidence>
<keyword evidence="11" id="KW-1185">Reference proteome</keyword>
<dbReference type="GO" id="GO:0009236">
    <property type="term" value="P:cobalamin biosynthetic process"/>
    <property type="evidence" value="ECO:0007669"/>
    <property type="project" value="UniProtKB-UniRule"/>
</dbReference>
<comment type="function">
    <text evidence="9">Converts cobyric acid to cobinamide by the addition of aminopropanol on the F carboxylic group.</text>
</comment>
<keyword evidence="5 9" id="KW-0169">Cobalamin biosynthesis</keyword>
<evidence type="ECO:0000256" key="9">
    <source>
        <dbReference type="HAMAP-Rule" id="MF_00024"/>
    </source>
</evidence>
<dbReference type="PANTHER" id="PTHR34308:SF1">
    <property type="entry name" value="COBALAMIN BIOSYNTHESIS PROTEIN CBIB"/>
    <property type="match status" value="1"/>
</dbReference>
<sequence length="326" mass="36270">MLKWTIFALVLGFFIDLIVGDPPFLYHPVRIIGNGIALTEKGLRRIFPKTPGGERAGGFFLILIICLFSAGIPGLILWFAYHWRTWLGVLLETFMCYQLLAAKSLKAESMKVYEQLKAGNLEGARYAVSMIVGRDTKSLDEEGVTKAAVETIAENTSDGVIAPLFYMALGGAPLMFLYKAINTMDSMVGYKNDKYLNFGRLPAKLDDAANFVPARISAWLMVAASFFLKMDSRNAARIYRRDRRNHASPNSAQTEAVMAGALGVQLAGDAYYFGKLYQKPTIGDRIRKIQYEDIRYANNLLYASAGIGVLFFGLIRLMLQIALQIV</sequence>
<feature type="transmembrane region" description="Helical" evidence="9">
    <location>
        <begin position="300"/>
        <end position="323"/>
    </location>
</feature>
<organism evidence="10 11">
    <name type="scientific">Lactonifactor longoviformis DSM 17459</name>
    <dbReference type="NCBI Taxonomy" id="1122155"/>
    <lineage>
        <taxon>Bacteria</taxon>
        <taxon>Bacillati</taxon>
        <taxon>Bacillota</taxon>
        <taxon>Clostridia</taxon>
        <taxon>Eubacteriales</taxon>
        <taxon>Clostridiaceae</taxon>
        <taxon>Lactonifactor</taxon>
    </lineage>
</organism>
<dbReference type="STRING" id="1122155.SAMN02745158_03189"/>
<protein>
    <recommendedName>
        <fullName evidence="9">Cobalamin biosynthesis protein CobD</fullName>
    </recommendedName>
</protein>
<dbReference type="NCBIfam" id="TIGR00380">
    <property type="entry name" value="cobal_cbiB"/>
    <property type="match status" value="1"/>
</dbReference>
<dbReference type="PANTHER" id="PTHR34308">
    <property type="entry name" value="COBALAMIN BIOSYNTHESIS PROTEIN CBIB"/>
    <property type="match status" value="1"/>
</dbReference>
<reference evidence="10 11" key="1">
    <citation type="submission" date="2016-11" db="EMBL/GenBank/DDBJ databases">
        <authorList>
            <person name="Jaros S."/>
            <person name="Januszkiewicz K."/>
            <person name="Wedrychowicz H."/>
        </authorList>
    </citation>
    <scope>NUCLEOTIDE SEQUENCE [LARGE SCALE GENOMIC DNA]</scope>
    <source>
        <strain evidence="10 11">DSM 17459</strain>
    </source>
</reference>
<evidence type="ECO:0000256" key="6">
    <source>
        <dbReference type="ARBA" id="ARBA00022692"/>
    </source>
</evidence>
<dbReference type="RefSeq" id="WP_072853514.1">
    <property type="nucleotide sequence ID" value="NZ_FQVI01000020.1"/>
</dbReference>
<evidence type="ECO:0000256" key="5">
    <source>
        <dbReference type="ARBA" id="ARBA00022573"/>
    </source>
</evidence>
<dbReference type="Pfam" id="PF03186">
    <property type="entry name" value="CobD_Cbib"/>
    <property type="match status" value="1"/>
</dbReference>
<comment type="caution">
    <text evidence="9">Lacks conserved residue(s) required for the propagation of feature annotation.</text>
</comment>
<keyword evidence="7 9" id="KW-1133">Transmembrane helix</keyword>
<evidence type="ECO:0000256" key="3">
    <source>
        <dbReference type="ARBA" id="ARBA00006263"/>
    </source>
</evidence>
<keyword evidence="4 9" id="KW-1003">Cell membrane</keyword>
<dbReference type="EMBL" id="FQVI01000020">
    <property type="protein sequence ID" value="SHF29662.1"/>
    <property type="molecule type" value="Genomic_DNA"/>
</dbReference>
<evidence type="ECO:0000256" key="4">
    <source>
        <dbReference type="ARBA" id="ARBA00022475"/>
    </source>
</evidence>
<dbReference type="UniPathway" id="UPA00148"/>
<dbReference type="OrthoDB" id="9811967at2"/>
<name>A0A1M5AID9_9CLOT</name>
<comment type="subcellular location">
    <subcellularLocation>
        <location evidence="1 9">Cell membrane</location>
        <topology evidence="1 9">Multi-pass membrane protein</topology>
    </subcellularLocation>
</comment>
<dbReference type="HAMAP" id="MF_00024">
    <property type="entry name" value="CobD_CbiB"/>
    <property type="match status" value="1"/>
</dbReference>
<comment type="pathway">
    <text evidence="2 9">Cofactor biosynthesis; adenosylcobalamin biosynthesis.</text>
</comment>
<evidence type="ECO:0000313" key="10">
    <source>
        <dbReference type="EMBL" id="SHF29662.1"/>
    </source>
</evidence>